<dbReference type="Gene3D" id="3.40.50.300">
    <property type="entry name" value="P-loop containing nucleotide triphosphate hydrolases"/>
    <property type="match status" value="1"/>
</dbReference>
<evidence type="ECO:0000313" key="8">
    <source>
        <dbReference type="EMBL" id="NBI06015.1"/>
    </source>
</evidence>
<gene>
    <name evidence="8" type="ORF">D3Z33_03970</name>
</gene>
<dbReference type="PANTHER" id="PTHR42788:SF7">
    <property type="entry name" value="NITRATE ABC TRANSPORTER ATP-BINDING PROTEIN"/>
    <property type="match status" value="1"/>
</dbReference>
<dbReference type="InterPro" id="IPR027417">
    <property type="entry name" value="P-loop_NTPase"/>
</dbReference>
<reference evidence="8 9" key="1">
    <citation type="submission" date="2018-08" db="EMBL/GenBank/DDBJ databases">
        <title>Murine metabolic-syndrome-specific gut microbial biobank.</title>
        <authorList>
            <person name="Liu C."/>
        </authorList>
    </citation>
    <scope>NUCLEOTIDE SEQUENCE [LARGE SCALE GENOMIC DNA]</scope>
    <source>
        <strain evidence="8 9">583</strain>
    </source>
</reference>
<dbReference type="InterPro" id="IPR003593">
    <property type="entry name" value="AAA+_ATPase"/>
</dbReference>
<evidence type="ECO:0000256" key="2">
    <source>
        <dbReference type="ARBA" id="ARBA00022448"/>
    </source>
</evidence>
<dbReference type="PROSITE" id="PS50893">
    <property type="entry name" value="ABC_TRANSPORTER_2"/>
    <property type="match status" value="1"/>
</dbReference>
<keyword evidence="2" id="KW-0813">Transport</keyword>
<feature type="domain" description="ABC transporter" evidence="7">
    <location>
        <begin position="2"/>
        <end position="249"/>
    </location>
</feature>
<dbReference type="SUPFAM" id="SSF52540">
    <property type="entry name" value="P-loop containing nucleoside triphosphate hydrolases"/>
    <property type="match status" value="1"/>
</dbReference>
<dbReference type="Proteomes" id="UP000467132">
    <property type="component" value="Unassembled WGS sequence"/>
</dbReference>
<organism evidence="8 9">
    <name type="scientific">Senegalia massiliensis</name>
    <dbReference type="NCBI Taxonomy" id="1720316"/>
    <lineage>
        <taxon>Bacteria</taxon>
        <taxon>Bacillati</taxon>
        <taxon>Bacillota</taxon>
        <taxon>Clostridia</taxon>
        <taxon>Eubacteriales</taxon>
        <taxon>Clostridiaceae</taxon>
        <taxon>Senegalia</taxon>
    </lineage>
</organism>
<name>A0A845QU07_9CLOT</name>
<dbReference type="GO" id="GO:0005524">
    <property type="term" value="F:ATP binding"/>
    <property type="evidence" value="ECO:0007669"/>
    <property type="project" value="UniProtKB-KW"/>
</dbReference>
<accession>A0A845QU07</accession>
<keyword evidence="3" id="KW-1003">Cell membrane</keyword>
<evidence type="ECO:0000313" key="9">
    <source>
        <dbReference type="Proteomes" id="UP000467132"/>
    </source>
</evidence>
<evidence type="ECO:0000256" key="4">
    <source>
        <dbReference type="ARBA" id="ARBA00022741"/>
    </source>
</evidence>
<evidence type="ECO:0000259" key="7">
    <source>
        <dbReference type="PROSITE" id="PS50893"/>
    </source>
</evidence>
<dbReference type="InterPro" id="IPR050166">
    <property type="entry name" value="ABC_transporter_ATP-bind"/>
</dbReference>
<comment type="caution">
    <text evidence="8">The sequence shown here is derived from an EMBL/GenBank/DDBJ whole genome shotgun (WGS) entry which is preliminary data.</text>
</comment>
<dbReference type="PANTHER" id="PTHR42788">
    <property type="entry name" value="TAURINE IMPORT ATP-BINDING PROTEIN-RELATED"/>
    <property type="match status" value="1"/>
</dbReference>
<keyword evidence="9" id="KW-1185">Reference proteome</keyword>
<dbReference type="GO" id="GO:0005886">
    <property type="term" value="C:plasma membrane"/>
    <property type="evidence" value="ECO:0007669"/>
    <property type="project" value="UniProtKB-SubCell"/>
</dbReference>
<dbReference type="AlphaFoldDB" id="A0A845QU07"/>
<keyword evidence="5 8" id="KW-0067">ATP-binding</keyword>
<dbReference type="SMART" id="SM00382">
    <property type="entry name" value="AAA"/>
    <property type="match status" value="1"/>
</dbReference>
<protein>
    <submittedName>
        <fullName evidence="8">ATP-binding cassette domain-containing protein</fullName>
    </submittedName>
</protein>
<dbReference type="GO" id="GO:0016887">
    <property type="term" value="F:ATP hydrolysis activity"/>
    <property type="evidence" value="ECO:0007669"/>
    <property type="project" value="InterPro"/>
</dbReference>
<evidence type="ECO:0000256" key="5">
    <source>
        <dbReference type="ARBA" id="ARBA00022840"/>
    </source>
</evidence>
<evidence type="ECO:0000256" key="6">
    <source>
        <dbReference type="ARBA" id="ARBA00023136"/>
    </source>
</evidence>
<dbReference type="EMBL" id="QXXA01000005">
    <property type="protein sequence ID" value="NBI06015.1"/>
    <property type="molecule type" value="Genomic_DNA"/>
</dbReference>
<dbReference type="Pfam" id="PF00005">
    <property type="entry name" value="ABC_tran"/>
    <property type="match status" value="1"/>
</dbReference>
<dbReference type="InterPro" id="IPR003439">
    <property type="entry name" value="ABC_transporter-like_ATP-bd"/>
</dbReference>
<comment type="subcellular location">
    <subcellularLocation>
        <location evidence="1">Cell membrane</location>
        <topology evidence="1">Peripheral membrane protein</topology>
    </subcellularLocation>
</comment>
<proteinExistence type="predicted"/>
<evidence type="ECO:0000256" key="3">
    <source>
        <dbReference type="ARBA" id="ARBA00022475"/>
    </source>
</evidence>
<keyword evidence="4" id="KW-0547">Nucleotide-binding</keyword>
<dbReference type="RefSeq" id="WP_160196516.1">
    <property type="nucleotide sequence ID" value="NZ_QXXA01000005.1"/>
</dbReference>
<sequence length="253" mass="28156">MLKIENLSKSFNKGTENEITVFNGLDLNIEKNKCTAIIGSNGCGKSTLLNIIGGSINIDSGDIVLNNNNISKLKEEKRAVNIGRVYQNPSMGVSPSLTILENMCLADKKGDRFSLKGLIKRNGTSKYVELLKDLDLGLENKLNTKVKYLSGGQRQSLSLIMAAMKYPDLLLLDEHTAALDPKTSNVVMEKTRELLKKYSITTIMISHNMKDAIDYSDRIIMLDKGKVVLDRDSKNITESELINIYREKIQVVA</sequence>
<keyword evidence="6" id="KW-0472">Membrane</keyword>
<dbReference type="OrthoDB" id="9776369at2"/>
<evidence type="ECO:0000256" key="1">
    <source>
        <dbReference type="ARBA" id="ARBA00004202"/>
    </source>
</evidence>